<organism evidence="1 2">
    <name type="scientific">Amycolatopsis minnesotensis</name>
    <dbReference type="NCBI Taxonomy" id="337894"/>
    <lineage>
        <taxon>Bacteria</taxon>
        <taxon>Bacillati</taxon>
        <taxon>Actinomycetota</taxon>
        <taxon>Actinomycetes</taxon>
        <taxon>Pseudonocardiales</taxon>
        <taxon>Pseudonocardiaceae</taxon>
        <taxon>Amycolatopsis</taxon>
    </lineage>
</organism>
<comment type="caution">
    <text evidence="1">The sequence shown here is derived from an EMBL/GenBank/DDBJ whole genome shotgun (WGS) entry which is preliminary data.</text>
</comment>
<dbReference type="RefSeq" id="WP_344431416.1">
    <property type="nucleotide sequence ID" value="NZ_BAAANN010000061.1"/>
</dbReference>
<evidence type="ECO:0000313" key="1">
    <source>
        <dbReference type="EMBL" id="GAA1991755.1"/>
    </source>
</evidence>
<dbReference type="Pfam" id="PF13783">
    <property type="entry name" value="DUF4177"/>
    <property type="match status" value="1"/>
</dbReference>
<name>A0ABP5E5Z0_9PSEU</name>
<reference evidence="2" key="1">
    <citation type="journal article" date="2019" name="Int. J. Syst. Evol. Microbiol.">
        <title>The Global Catalogue of Microorganisms (GCM) 10K type strain sequencing project: providing services to taxonomists for standard genome sequencing and annotation.</title>
        <authorList>
            <consortium name="The Broad Institute Genomics Platform"/>
            <consortium name="The Broad Institute Genome Sequencing Center for Infectious Disease"/>
            <person name="Wu L."/>
            <person name="Ma J."/>
        </authorList>
    </citation>
    <scope>NUCLEOTIDE SEQUENCE [LARGE SCALE GENOMIC DNA]</scope>
    <source>
        <strain evidence="2">JCM 14545</strain>
    </source>
</reference>
<dbReference type="InterPro" id="IPR025234">
    <property type="entry name" value="YjzH-like"/>
</dbReference>
<gene>
    <name evidence="1" type="ORF">GCM10009754_83130</name>
</gene>
<dbReference type="EMBL" id="BAAANN010000061">
    <property type="protein sequence ID" value="GAA1991755.1"/>
    <property type="molecule type" value="Genomic_DNA"/>
</dbReference>
<keyword evidence="2" id="KW-1185">Reference proteome</keyword>
<proteinExistence type="predicted"/>
<sequence length="68" mass="7476">MQRYSYKVVEVREKMIGGKMSGDRLEKILNDHAGDGWQLKTITSAEVKGRIGPGGVEGLLLTFERPAG</sequence>
<accession>A0ABP5E5Z0</accession>
<dbReference type="Proteomes" id="UP001501116">
    <property type="component" value="Unassembled WGS sequence"/>
</dbReference>
<evidence type="ECO:0000313" key="2">
    <source>
        <dbReference type="Proteomes" id="UP001501116"/>
    </source>
</evidence>
<protein>
    <submittedName>
        <fullName evidence="1">DUF4177 domain-containing protein</fullName>
    </submittedName>
</protein>